<evidence type="ECO:0000313" key="3">
    <source>
        <dbReference type="Proteomes" id="UP001432027"/>
    </source>
</evidence>
<evidence type="ECO:0000256" key="1">
    <source>
        <dbReference type="SAM" id="MobiDB-lite"/>
    </source>
</evidence>
<dbReference type="AlphaFoldDB" id="A0AAV5T6V7"/>
<accession>A0AAV5T6V7</accession>
<feature type="compositionally biased region" description="Basic residues" evidence="1">
    <location>
        <begin position="44"/>
        <end position="55"/>
    </location>
</feature>
<sequence length="130" mass="14982">MEGGGGGVSRSRNWIGDSLSNFRWRSTIWSVDWARRERGSLRNKRGTSYRSKIKRPSLIPSLGSIGEGRKRSRSRDRDRRDIDPDAEASFACSSCSPWCLLQGRRCSRGRRKTATSSRRMRKRRMEMEIG</sequence>
<organism evidence="2 3">
    <name type="scientific">Pristionchus entomophagus</name>
    <dbReference type="NCBI Taxonomy" id="358040"/>
    <lineage>
        <taxon>Eukaryota</taxon>
        <taxon>Metazoa</taxon>
        <taxon>Ecdysozoa</taxon>
        <taxon>Nematoda</taxon>
        <taxon>Chromadorea</taxon>
        <taxon>Rhabditida</taxon>
        <taxon>Rhabditina</taxon>
        <taxon>Diplogasteromorpha</taxon>
        <taxon>Diplogasteroidea</taxon>
        <taxon>Neodiplogasteridae</taxon>
        <taxon>Pristionchus</taxon>
    </lineage>
</organism>
<feature type="compositionally biased region" description="Basic residues" evidence="1">
    <location>
        <begin position="110"/>
        <end position="124"/>
    </location>
</feature>
<name>A0AAV5T6V7_9BILA</name>
<proteinExistence type="predicted"/>
<dbReference type="Proteomes" id="UP001432027">
    <property type="component" value="Unassembled WGS sequence"/>
</dbReference>
<dbReference type="EMBL" id="BTSX01000003">
    <property type="protein sequence ID" value="GMS90850.1"/>
    <property type="molecule type" value="Genomic_DNA"/>
</dbReference>
<comment type="caution">
    <text evidence="2">The sequence shown here is derived from an EMBL/GenBank/DDBJ whole genome shotgun (WGS) entry which is preliminary data.</text>
</comment>
<feature type="region of interest" description="Disordered" evidence="1">
    <location>
        <begin position="110"/>
        <end position="130"/>
    </location>
</feature>
<feature type="region of interest" description="Disordered" evidence="1">
    <location>
        <begin position="44"/>
        <end position="82"/>
    </location>
</feature>
<evidence type="ECO:0000313" key="2">
    <source>
        <dbReference type="EMBL" id="GMS90850.1"/>
    </source>
</evidence>
<reference evidence="2" key="1">
    <citation type="submission" date="2023-10" db="EMBL/GenBank/DDBJ databases">
        <title>Genome assembly of Pristionchus species.</title>
        <authorList>
            <person name="Yoshida K."/>
            <person name="Sommer R.J."/>
        </authorList>
    </citation>
    <scope>NUCLEOTIDE SEQUENCE</scope>
    <source>
        <strain evidence="2">RS0144</strain>
    </source>
</reference>
<protein>
    <submittedName>
        <fullName evidence="2">Uncharacterized protein</fullName>
    </submittedName>
</protein>
<keyword evidence="3" id="KW-1185">Reference proteome</keyword>
<gene>
    <name evidence="2" type="ORF">PENTCL1PPCAC_13025</name>
</gene>